<feature type="domain" description="N-acetyltransferase" evidence="2">
    <location>
        <begin position="3"/>
        <end position="92"/>
    </location>
</feature>
<gene>
    <name evidence="3" type="ORF">KIJ12_00145</name>
</gene>
<feature type="domain" description="N-acetyltransferase" evidence="1">
    <location>
        <begin position="1"/>
        <end position="94"/>
    </location>
</feature>
<dbReference type="InterPro" id="IPR000182">
    <property type="entry name" value="GNAT_dom"/>
</dbReference>
<dbReference type="InterPro" id="IPR016181">
    <property type="entry name" value="Acyl_CoA_acyltransferase"/>
</dbReference>
<dbReference type="PROSITE" id="PS51729">
    <property type="entry name" value="GNAT_YJDJ"/>
    <property type="match status" value="1"/>
</dbReference>
<dbReference type="Proteomes" id="UP000752647">
    <property type="component" value="Unassembled WGS sequence"/>
</dbReference>
<reference evidence="3" key="1">
    <citation type="submission" date="2021-05" db="EMBL/GenBank/DDBJ databases">
        <title>Pangenome of Leuconostoc gelidum warrants species status for Leuconostoc gelidum subsp. gasicomitatum.</title>
        <authorList>
            <person name="Johansson P."/>
            <person name="Sade E."/>
            <person name="Hultman J."/>
            <person name="Auvinen P."/>
            <person name="Bjorkroth J."/>
        </authorList>
    </citation>
    <scope>NUCLEOTIDE SEQUENCE</scope>
    <source>
        <strain evidence="3">A.21.4</strain>
    </source>
</reference>
<sequence length="94" mass="10558">MMDFQHEPGRYFLQQNDKTVAEITYTTINNGQTYAINATNVDPSLRGQGIAAKLLDTVVAEAHDKHISIKAVCPYVQKAFANNPAKYQKIEYKP</sequence>
<dbReference type="InterPro" id="IPR045057">
    <property type="entry name" value="Gcn5-rel_NAT"/>
</dbReference>
<organism evidence="3 4">
    <name type="scientific">Leuconostoc gasicomitatum</name>
    <dbReference type="NCBI Taxonomy" id="115778"/>
    <lineage>
        <taxon>Bacteria</taxon>
        <taxon>Bacillati</taxon>
        <taxon>Bacillota</taxon>
        <taxon>Bacilli</taxon>
        <taxon>Lactobacillales</taxon>
        <taxon>Lactobacillaceae</taxon>
        <taxon>Leuconostoc</taxon>
        <taxon>Leuconostoc gelidum group</taxon>
    </lineage>
</organism>
<proteinExistence type="predicted"/>
<dbReference type="CDD" id="cd04301">
    <property type="entry name" value="NAT_SF"/>
    <property type="match status" value="1"/>
</dbReference>
<dbReference type="PANTHER" id="PTHR31435:SF10">
    <property type="entry name" value="BSR4717 PROTEIN"/>
    <property type="match status" value="1"/>
</dbReference>
<dbReference type="AlphaFoldDB" id="A0A9Q3XTE1"/>
<name>A0A9Q3XTE1_9LACO</name>
<dbReference type="PANTHER" id="PTHR31435">
    <property type="entry name" value="PROTEIN NATD1"/>
    <property type="match status" value="1"/>
</dbReference>
<comment type="caution">
    <text evidence="3">The sequence shown here is derived from an EMBL/GenBank/DDBJ whole genome shotgun (WGS) entry which is preliminary data.</text>
</comment>
<dbReference type="Gene3D" id="3.40.630.30">
    <property type="match status" value="1"/>
</dbReference>
<dbReference type="EMBL" id="JAHBFI010000001">
    <property type="protein sequence ID" value="MBZ5961591.1"/>
    <property type="molecule type" value="Genomic_DNA"/>
</dbReference>
<evidence type="ECO:0000259" key="1">
    <source>
        <dbReference type="PROSITE" id="PS51186"/>
    </source>
</evidence>
<dbReference type="SUPFAM" id="SSF55729">
    <property type="entry name" value="Acyl-CoA N-acyltransferases (Nat)"/>
    <property type="match status" value="1"/>
</dbReference>
<dbReference type="PROSITE" id="PS51186">
    <property type="entry name" value="GNAT"/>
    <property type="match status" value="1"/>
</dbReference>
<evidence type="ECO:0000259" key="2">
    <source>
        <dbReference type="PROSITE" id="PS51729"/>
    </source>
</evidence>
<evidence type="ECO:0000313" key="4">
    <source>
        <dbReference type="Proteomes" id="UP000752647"/>
    </source>
</evidence>
<dbReference type="InterPro" id="IPR031165">
    <property type="entry name" value="GNAT_YJDJ"/>
</dbReference>
<dbReference type="Pfam" id="PF14542">
    <property type="entry name" value="Acetyltransf_CG"/>
    <property type="match status" value="1"/>
</dbReference>
<evidence type="ECO:0000313" key="3">
    <source>
        <dbReference type="EMBL" id="MBZ5961591.1"/>
    </source>
</evidence>
<dbReference type="GO" id="GO:0016747">
    <property type="term" value="F:acyltransferase activity, transferring groups other than amino-acyl groups"/>
    <property type="evidence" value="ECO:0007669"/>
    <property type="project" value="InterPro"/>
</dbReference>
<protein>
    <submittedName>
        <fullName evidence="3">N-acetyltransferase</fullName>
    </submittedName>
</protein>
<accession>A0A9Q3XTE1</accession>